<organism evidence="1">
    <name type="scientific">Tetraselmis chuii</name>
    <dbReference type="NCBI Taxonomy" id="63592"/>
    <lineage>
        <taxon>Eukaryota</taxon>
        <taxon>Viridiplantae</taxon>
        <taxon>Chlorophyta</taxon>
        <taxon>core chlorophytes</taxon>
        <taxon>Chlorodendrophyceae</taxon>
        <taxon>Chlorodendrales</taxon>
        <taxon>Chlorodendraceae</taxon>
        <taxon>Tetraselmis</taxon>
    </lineage>
</organism>
<evidence type="ECO:0000313" key="1">
    <source>
        <dbReference type="EMBL" id="CAD9223632.1"/>
    </source>
</evidence>
<accession>A0A7S1T606</accession>
<reference evidence="1" key="1">
    <citation type="submission" date="2021-01" db="EMBL/GenBank/DDBJ databases">
        <authorList>
            <person name="Corre E."/>
            <person name="Pelletier E."/>
            <person name="Niang G."/>
            <person name="Scheremetjew M."/>
            <person name="Finn R."/>
            <person name="Kale V."/>
            <person name="Holt S."/>
            <person name="Cochrane G."/>
            <person name="Meng A."/>
            <person name="Brown T."/>
            <person name="Cohen L."/>
        </authorList>
    </citation>
    <scope>NUCLEOTIDE SEQUENCE</scope>
    <source>
        <strain evidence="1">PLY429</strain>
    </source>
</reference>
<gene>
    <name evidence="1" type="ORF">TCHU04912_LOCUS20977</name>
</gene>
<dbReference type="EMBL" id="HBGG01040673">
    <property type="protein sequence ID" value="CAD9223632.1"/>
    <property type="molecule type" value="Transcribed_RNA"/>
</dbReference>
<name>A0A7S1T606_9CHLO</name>
<protein>
    <submittedName>
        <fullName evidence="1">Uncharacterized protein</fullName>
    </submittedName>
</protein>
<dbReference type="AlphaFoldDB" id="A0A7S1T606"/>
<sequence>MPSLPSWVHLKFLQASDYVRAELGDLTSVLLGTVCDAALHLLLCGCHLAIVGTGGERVRCQVLTANHASLHALLKMGELRSHNLLHLLHRLLALLQTGTMSCEMSEERNA</sequence>
<proteinExistence type="predicted"/>